<reference evidence="2 3" key="1">
    <citation type="submission" date="2023-07" db="EMBL/GenBank/DDBJ databases">
        <title>Sorghum-associated microbial communities from plants grown in Nebraska, USA.</title>
        <authorList>
            <person name="Schachtman D."/>
        </authorList>
    </citation>
    <scope>NUCLEOTIDE SEQUENCE [LARGE SCALE GENOMIC DNA]</scope>
    <source>
        <strain evidence="2 3">DS1607</strain>
    </source>
</reference>
<comment type="caution">
    <text evidence="2">The sequence shown here is derived from an EMBL/GenBank/DDBJ whole genome shotgun (WGS) entry which is preliminary data.</text>
</comment>
<accession>A0ABT9SGB0</accession>
<organism evidence="2 3">
    <name type="scientific">Variovorax ginsengisoli</name>
    <dbReference type="NCBI Taxonomy" id="363844"/>
    <lineage>
        <taxon>Bacteria</taxon>
        <taxon>Pseudomonadati</taxon>
        <taxon>Pseudomonadota</taxon>
        <taxon>Betaproteobacteria</taxon>
        <taxon>Burkholderiales</taxon>
        <taxon>Comamonadaceae</taxon>
        <taxon>Variovorax</taxon>
    </lineage>
</organism>
<proteinExistence type="predicted"/>
<sequence length="442" mass="48786">MKFRIISAKDGTNFVGNLNWQILQLEGAASKQMRVLASERSATHCVLVQGSEGHRYTAEGNVKTAKLRSIGFLANPESQKVGKKTHSLAAAFALWASDHSAALLHLKTGEDSYSVIGVVNGIPVLDKLEKSPSEAIETAKRFLNGNKDVSVFSDDAVSFKDRIEVDDLFESIASNANKRTLLKKPPANYLAWALTTGVATAAAFGYYSYSDHIKAQKLKEEILRKSAADPKRLYFDLLNSARATAGVSRQSVVSAYSEALKLNVRVGGWIIKRIECDISQGCRASYQRETGTFDSLKTSNLELTLIQTPDFRLNDAAMRWAQKLDFEPLNQDNQMMFGEFAQGFSASQMQDWIDAKLSIQVSPPVLWPQIPGVATNARIPQSIGQGKFEVDSIQLPQALEVITKAPKNIIWIGFQMDIGELKQDAMAQAKIKLTGNYYVQNQ</sequence>
<keyword evidence="1" id="KW-0472">Membrane</keyword>
<protein>
    <recommendedName>
        <fullName evidence="4">Type 4b pilus protein PilO2</fullName>
    </recommendedName>
</protein>
<evidence type="ECO:0000256" key="1">
    <source>
        <dbReference type="SAM" id="Phobius"/>
    </source>
</evidence>
<keyword evidence="3" id="KW-1185">Reference proteome</keyword>
<name>A0ABT9SGB0_9BURK</name>
<keyword evidence="1" id="KW-1133">Transmembrane helix</keyword>
<evidence type="ECO:0000313" key="2">
    <source>
        <dbReference type="EMBL" id="MDP9902407.1"/>
    </source>
</evidence>
<keyword evidence="1" id="KW-0812">Transmembrane</keyword>
<dbReference type="EMBL" id="JAUSRO010000018">
    <property type="protein sequence ID" value="MDP9902407.1"/>
    <property type="molecule type" value="Genomic_DNA"/>
</dbReference>
<evidence type="ECO:0008006" key="4">
    <source>
        <dbReference type="Google" id="ProtNLM"/>
    </source>
</evidence>
<dbReference type="RefSeq" id="WP_307692152.1">
    <property type="nucleotide sequence ID" value="NZ_JAUSRO010000018.1"/>
</dbReference>
<gene>
    <name evidence="2" type="ORF">J2W36_004684</name>
</gene>
<evidence type="ECO:0000313" key="3">
    <source>
        <dbReference type="Proteomes" id="UP001226867"/>
    </source>
</evidence>
<dbReference type="Proteomes" id="UP001226867">
    <property type="component" value="Unassembled WGS sequence"/>
</dbReference>
<feature type="transmembrane region" description="Helical" evidence="1">
    <location>
        <begin position="189"/>
        <end position="209"/>
    </location>
</feature>